<keyword evidence="3 4" id="KW-0808">Transferase</keyword>
<dbReference type="CDD" id="cd02526">
    <property type="entry name" value="GT2_RfbF_like"/>
    <property type="match status" value="1"/>
</dbReference>
<comment type="caution">
    <text evidence="4">The sequence shown here is derived from an EMBL/GenBank/DDBJ whole genome shotgun (WGS) entry which is preliminary data.</text>
</comment>
<evidence type="ECO:0000313" key="4">
    <source>
        <dbReference type="EMBL" id="KZC24501.1"/>
    </source>
</evidence>
<accession>A0A154QKF0</accession>
<keyword evidence="2" id="KW-0328">Glycosyltransferase</keyword>
<evidence type="ECO:0000256" key="2">
    <source>
        <dbReference type="ARBA" id="ARBA00022676"/>
    </source>
</evidence>
<keyword evidence="5" id="KW-1185">Reference proteome</keyword>
<sequence>MTEISVSGICAVIVSYQPDLAAIADLLGRVMPQVGAVALVDNASGGDWQAAIGELLAAHGGALLGQPRNIGLAAAQNVGIDWARARGFRHVLLLDQDSEPGADMVAALWRALQVLSAAGKVAAVGPRFHDPREHRDAPFVRIGFPLNRKQWCAADTPSVACDFLISSGMLIPLAVLDRVGPMDAGLFIDNVDLEWGFRARAQGYALHGVCAATMYHRLGDGRRALPFGRGRIVVHGSLRLYYMMRNRLLLYRLPHTPRTWVAQDLPRVLAKLFLFGVLVGPRWRNLRCMLRGLHDGLRGRRGACPDELSGYG</sequence>
<comment type="similarity">
    <text evidence="1">Belongs to the glycosyltransferase 2 family.</text>
</comment>
<dbReference type="STRING" id="416169.RHOFW104T7_08350"/>
<gene>
    <name evidence="4" type="ORF">RHOFW104T7_08350</name>
</gene>
<dbReference type="InterPro" id="IPR029044">
    <property type="entry name" value="Nucleotide-diphossugar_trans"/>
</dbReference>
<organism evidence="4 5">
    <name type="scientific">Rhodanobacter thiooxydans</name>
    <dbReference type="NCBI Taxonomy" id="416169"/>
    <lineage>
        <taxon>Bacteria</taxon>
        <taxon>Pseudomonadati</taxon>
        <taxon>Pseudomonadota</taxon>
        <taxon>Gammaproteobacteria</taxon>
        <taxon>Lysobacterales</taxon>
        <taxon>Rhodanobacteraceae</taxon>
        <taxon>Rhodanobacter</taxon>
    </lineage>
</organism>
<evidence type="ECO:0000256" key="3">
    <source>
        <dbReference type="ARBA" id="ARBA00022679"/>
    </source>
</evidence>
<dbReference type="PANTHER" id="PTHR43179:SF12">
    <property type="entry name" value="GALACTOFURANOSYLTRANSFERASE GLFT2"/>
    <property type="match status" value="1"/>
</dbReference>
<dbReference type="EMBL" id="LVJS01000026">
    <property type="protein sequence ID" value="KZC24501.1"/>
    <property type="molecule type" value="Genomic_DNA"/>
</dbReference>
<dbReference type="Gene3D" id="3.90.550.10">
    <property type="entry name" value="Spore Coat Polysaccharide Biosynthesis Protein SpsA, Chain A"/>
    <property type="match status" value="1"/>
</dbReference>
<protein>
    <submittedName>
        <fullName evidence="4">Glycosyl transferase family 2</fullName>
    </submittedName>
</protein>
<dbReference type="Proteomes" id="UP000076131">
    <property type="component" value="Unassembled WGS sequence"/>
</dbReference>
<evidence type="ECO:0000313" key="5">
    <source>
        <dbReference type="Proteomes" id="UP000076131"/>
    </source>
</evidence>
<dbReference type="RefSeq" id="WP_063107626.1">
    <property type="nucleotide sequence ID" value="NZ_LVJS01000026.1"/>
</dbReference>
<dbReference type="AlphaFoldDB" id="A0A154QKF0"/>
<name>A0A154QKF0_9GAMM</name>
<dbReference type="GO" id="GO:0016757">
    <property type="term" value="F:glycosyltransferase activity"/>
    <property type="evidence" value="ECO:0007669"/>
    <property type="project" value="UniProtKB-KW"/>
</dbReference>
<evidence type="ECO:0000256" key="1">
    <source>
        <dbReference type="ARBA" id="ARBA00006739"/>
    </source>
</evidence>
<dbReference type="PANTHER" id="PTHR43179">
    <property type="entry name" value="RHAMNOSYLTRANSFERASE WBBL"/>
    <property type="match status" value="1"/>
</dbReference>
<reference evidence="4 5" key="1">
    <citation type="journal article" date="2016" name="MBio">
        <title>Lateral Gene Transfer in a Heavy Metal-Contaminated-Groundwater Microbial Community.</title>
        <authorList>
            <person name="Hemme C.L."/>
            <person name="Green S.J."/>
            <person name="Rishishwar L."/>
            <person name="Prakash O."/>
            <person name="Pettenato A."/>
            <person name="Chakraborty R."/>
            <person name="Deutschbauer A.M."/>
            <person name="Van Nostrand J.D."/>
            <person name="Wu L."/>
            <person name="He Z."/>
            <person name="Jordan I.K."/>
            <person name="Hazen T.C."/>
            <person name="Arkin A.P."/>
            <person name="Kostka J.E."/>
            <person name="Zhou J."/>
        </authorList>
    </citation>
    <scope>NUCLEOTIDE SEQUENCE [LARGE SCALE GENOMIC DNA]</scope>
    <source>
        <strain evidence="4 5">FW104-T7</strain>
    </source>
</reference>
<dbReference type="SUPFAM" id="SSF53448">
    <property type="entry name" value="Nucleotide-diphospho-sugar transferases"/>
    <property type="match status" value="1"/>
</dbReference>
<proteinExistence type="inferred from homology"/>